<reference evidence="2 4" key="1">
    <citation type="submission" date="2019-12" db="EMBL/GenBank/DDBJ databases">
        <title>Genomic-based taxomic classification of the family Erythrobacteraceae.</title>
        <authorList>
            <person name="Xu L."/>
        </authorList>
    </citation>
    <scope>NUCLEOTIDE SEQUENCE [LARGE SCALE GENOMIC DNA]</scope>
    <source>
        <strain evidence="2 4">JCM 16677</strain>
    </source>
</reference>
<organism evidence="2 4">
    <name type="scientific">Parerythrobacter jejuensis</name>
    <dbReference type="NCBI Taxonomy" id="795812"/>
    <lineage>
        <taxon>Bacteria</taxon>
        <taxon>Pseudomonadati</taxon>
        <taxon>Pseudomonadota</taxon>
        <taxon>Alphaproteobacteria</taxon>
        <taxon>Sphingomonadales</taxon>
        <taxon>Erythrobacteraceae</taxon>
        <taxon>Parerythrobacter</taxon>
    </lineage>
</organism>
<dbReference type="CDD" id="cd02226">
    <property type="entry name" value="cupin_YdbB-like"/>
    <property type="match status" value="1"/>
</dbReference>
<name>A0A845AQX9_9SPHN</name>
<evidence type="ECO:0000313" key="2">
    <source>
        <dbReference type="EMBL" id="MXP31295.1"/>
    </source>
</evidence>
<accession>A0A845AQX9</accession>
<comment type="caution">
    <text evidence="2">The sequence shown here is derived from an EMBL/GenBank/DDBJ whole genome shotgun (WGS) entry which is preliminary data.</text>
</comment>
<keyword evidence="4" id="KW-1185">Reference proteome</keyword>
<dbReference type="InterPro" id="IPR052044">
    <property type="entry name" value="PKS_Associated_Protein"/>
</dbReference>
<dbReference type="EMBL" id="WTYE01000001">
    <property type="protein sequence ID" value="MXP31295.1"/>
    <property type="molecule type" value="Genomic_DNA"/>
</dbReference>
<gene>
    <name evidence="2" type="ORF">GRI94_05585</name>
    <name evidence="3" type="ORF">GRI94_19675</name>
</gene>
<dbReference type="InterPro" id="IPR011051">
    <property type="entry name" value="RmlC_Cupin_sf"/>
</dbReference>
<feature type="domain" description="Cupin type-2" evidence="1">
    <location>
        <begin position="37"/>
        <end position="104"/>
    </location>
</feature>
<dbReference type="AlphaFoldDB" id="A0A845AQX9"/>
<dbReference type="PANTHER" id="PTHR36114">
    <property type="entry name" value="16.7 KDA PROTEIN IN WHIE LOCUS"/>
    <property type="match status" value="1"/>
</dbReference>
<sequence>MAAADTYPRKVDLDAKFGQFSDHWAPRIVARYNDNEIRLAKAEGDFQWHSHQDSDELFLIVSGTLTMEFRSHTEVLEQGQMIVVPRGTEHRPRALHGEVQMVIIDPKDTANTGDHATATKAVDL</sequence>
<dbReference type="EMBL" id="WTYE01000001">
    <property type="protein sequence ID" value="MXP34055.1"/>
    <property type="molecule type" value="Genomic_DNA"/>
</dbReference>
<evidence type="ECO:0000313" key="3">
    <source>
        <dbReference type="EMBL" id="MXP34055.1"/>
    </source>
</evidence>
<evidence type="ECO:0000259" key="1">
    <source>
        <dbReference type="Pfam" id="PF07883"/>
    </source>
</evidence>
<dbReference type="InterPro" id="IPR014710">
    <property type="entry name" value="RmlC-like_jellyroll"/>
</dbReference>
<evidence type="ECO:0000313" key="4">
    <source>
        <dbReference type="Proteomes" id="UP000446786"/>
    </source>
</evidence>
<dbReference type="Pfam" id="PF07883">
    <property type="entry name" value="Cupin_2"/>
    <property type="match status" value="1"/>
</dbReference>
<dbReference type="Gene3D" id="2.60.120.10">
    <property type="entry name" value="Jelly Rolls"/>
    <property type="match status" value="1"/>
</dbReference>
<dbReference type="InterPro" id="IPR013096">
    <property type="entry name" value="Cupin_2"/>
</dbReference>
<dbReference type="SUPFAM" id="SSF51182">
    <property type="entry name" value="RmlC-like cupins"/>
    <property type="match status" value="1"/>
</dbReference>
<proteinExistence type="predicted"/>
<protein>
    <submittedName>
        <fullName evidence="2">Cupin domain-containing protein</fullName>
    </submittedName>
</protein>
<dbReference type="Proteomes" id="UP000446786">
    <property type="component" value="Unassembled WGS sequence"/>
</dbReference>
<dbReference type="OrthoDB" id="9794183at2"/>
<dbReference type="RefSeq" id="WP_160778755.1">
    <property type="nucleotide sequence ID" value="NZ_BAAAZF010000001.1"/>
</dbReference>
<dbReference type="PANTHER" id="PTHR36114:SF1">
    <property type="entry name" value="16.7 KDA PROTEIN IN WHIE LOCUS"/>
    <property type="match status" value="1"/>
</dbReference>